<evidence type="ECO:0000259" key="4">
    <source>
        <dbReference type="PROSITE" id="PS01124"/>
    </source>
</evidence>
<dbReference type="Gene3D" id="2.60.120.10">
    <property type="entry name" value="Jelly Rolls"/>
    <property type="match status" value="1"/>
</dbReference>
<dbReference type="PROSITE" id="PS00041">
    <property type="entry name" value="HTH_ARAC_FAMILY_1"/>
    <property type="match status" value="1"/>
</dbReference>
<dbReference type="InterPro" id="IPR020449">
    <property type="entry name" value="Tscrpt_reg_AraC-type_HTH"/>
</dbReference>
<accession>A0A4R3KWQ3</accession>
<dbReference type="InterPro" id="IPR018062">
    <property type="entry name" value="HTH_AraC-typ_CS"/>
</dbReference>
<dbReference type="InterPro" id="IPR018060">
    <property type="entry name" value="HTH_AraC"/>
</dbReference>
<organism evidence="5 6">
    <name type="scientific">Anseongella ginsenosidimutans</name>
    <dbReference type="NCBI Taxonomy" id="496056"/>
    <lineage>
        <taxon>Bacteria</taxon>
        <taxon>Pseudomonadati</taxon>
        <taxon>Bacteroidota</taxon>
        <taxon>Sphingobacteriia</taxon>
        <taxon>Sphingobacteriales</taxon>
        <taxon>Sphingobacteriaceae</taxon>
        <taxon>Anseongella</taxon>
    </lineage>
</organism>
<dbReference type="Pfam" id="PF02311">
    <property type="entry name" value="AraC_binding"/>
    <property type="match status" value="1"/>
</dbReference>
<dbReference type="EMBL" id="SMAD01000001">
    <property type="protein sequence ID" value="TCS90055.1"/>
    <property type="molecule type" value="Genomic_DNA"/>
</dbReference>
<comment type="caution">
    <text evidence="5">The sequence shown here is derived from an EMBL/GenBank/DDBJ whole genome shotgun (WGS) entry which is preliminary data.</text>
</comment>
<reference evidence="5 6" key="1">
    <citation type="submission" date="2019-03" db="EMBL/GenBank/DDBJ databases">
        <title>Genomic Encyclopedia of Type Strains, Phase IV (KMG-IV): sequencing the most valuable type-strain genomes for metagenomic binning, comparative biology and taxonomic classification.</title>
        <authorList>
            <person name="Goeker M."/>
        </authorList>
    </citation>
    <scope>NUCLEOTIDE SEQUENCE [LARGE SCALE GENOMIC DNA]</scope>
    <source>
        <strain evidence="5 6">DSM 21100</strain>
    </source>
</reference>
<evidence type="ECO:0000313" key="5">
    <source>
        <dbReference type="EMBL" id="TCS90055.1"/>
    </source>
</evidence>
<feature type="domain" description="HTH araC/xylS-type" evidence="4">
    <location>
        <begin position="186"/>
        <end position="285"/>
    </location>
</feature>
<dbReference type="SUPFAM" id="SSF51182">
    <property type="entry name" value="RmlC-like cupins"/>
    <property type="match status" value="1"/>
</dbReference>
<dbReference type="SMART" id="SM00342">
    <property type="entry name" value="HTH_ARAC"/>
    <property type="match status" value="1"/>
</dbReference>
<dbReference type="AlphaFoldDB" id="A0A4R3KWQ3"/>
<dbReference type="GO" id="GO:0043565">
    <property type="term" value="F:sequence-specific DNA binding"/>
    <property type="evidence" value="ECO:0007669"/>
    <property type="project" value="InterPro"/>
</dbReference>
<dbReference type="InterPro" id="IPR009057">
    <property type="entry name" value="Homeodomain-like_sf"/>
</dbReference>
<dbReference type="SUPFAM" id="SSF46689">
    <property type="entry name" value="Homeodomain-like"/>
    <property type="match status" value="2"/>
</dbReference>
<dbReference type="InterPro" id="IPR014710">
    <property type="entry name" value="RmlC-like_jellyroll"/>
</dbReference>
<dbReference type="OrthoDB" id="9787988at2"/>
<dbReference type="Pfam" id="PF12833">
    <property type="entry name" value="HTH_18"/>
    <property type="match status" value="1"/>
</dbReference>
<dbReference type="GO" id="GO:0003700">
    <property type="term" value="F:DNA-binding transcription factor activity"/>
    <property type="evidence" value="ECO:0007669"/>
    <property type="project" value="InterPro"/>
</dbReference>
<dbReference type="InterPro" id="IPR003313">
    <property type="entry name" value="AraC-bd"/>
</dbReference>
<dbReference type="Proteomes" id="UP000295807">
    <property type="component" value="Unassembled WGS sequence"/>
</dbReference>
<sequence length="292" mass="33147">MKALVFKIPVIEDCSVYTQEDDLPYFYDHLHLHPEIQLTLILKGTGTVFAGNFIGNFAPGDIYWIASDQPHLFKCDPAYFAPKSLLKAHSLSIYFLKTGILGQLFRLPELGKASDFIWKSKGVYRLRCAPGAGVERAFREVQASNGSERIIQFLRLLQEFISNTTKETLSGEASQTLNEQECLRMNEIYQFTMKHFHEHISLEKAAAIAHMTPPAFCRYFKHSTRKTYMHFLNEVRIDHARKMIRSNKDIPLSGVAAACGFENASGFTRVFRRITGIAPMSYRKELLKGAAG</sequence>
<evidence type="ECO:0000256" key="1">
    <source>
        <dbReference type="ARBA" id="ARBA00023015"/>
    </source>
</evidence>
<evidence type="ECO:0000256" key="2">
    <source>
        <dbReference type="ARBA" id="ARBA00023125"/>
    </source>
</evidence>
<keyword evidence="1" id="KW-0805">Transcription regulation</keyword>
<dbReference type="PANTHER" id="PTHR43280:SF2">
    <property type="entry name" value="HTH-TYPE TRANSCRIPTIONAL REGULATOR EXSA"/>
    <property type="match status" value="1"/>
</dbReference>
<dbReference type="PRINTS" id="PR00032">
    <property type="entry name" value="HTHARAC"/>
</dbReference>
<dbReference type="PANTHER" id="PTHR43280">
    <property type="entry name" value="ARAC-FAMILY TRANSCRIPTIONAL REGULATOR"/>
    <property type="match status" value="1"/>
</dbReference>
<dbReference type="RefSeq" id="WP_132127520.1">
    <property type="nucleotide sequence ID" value="NZ_CP042432.1"/>
</dbReference>
<evidence type="ECO:0000256" key="3">
    <source>
        <dbReference type="ARBA" id="ARBA00023163"/>
    </source>
</evidence>
<dbReference type="Gene3D" id="1.10.10.60">
    <property type="entry name" value="Homeodomain-like"/>
    <property type="match status" value="2"/>
</dbReference>
<protein>
    <submittedName>
        <fullName evidence="5">AraC family transcriptional regulator</fullName>
    </submittedName>
</protein>
<proteinExistence type="predicted"/>
<keyword evidence="2" id="KW-0238">DNA-binding</keyword>
<name>A0A4R3KWQ3_9SPHI</name>
<dbReference type="InterPro" id="IPR011051">
    <property type="entry name" value="RmlC_Cupin_sf"/>
</dbReference>
<dbReference type="PROSITE" id="PS01124">
    <property type="entry name" value="HTH_ARAC_FAMILY_2"/>
    <property type="match status" value="1"/>
</dbReference>
<evidence type="ECO:0000313" key="6">
    <source>
        <dbReference type="Proteomes" id="UP000295807"/>
    </source>
</evidence>
<gene>
    <name evidence="5" type="ORF">EDD80_101253</name>
</gene>
<keyword evidence="6" id="KW-1185">Reference proteome</keyword>
<keyword evidence="3" id="KW-0804">Transcription</keyword>